<name>A0A9X0YMC5_9FLAO</name>
<proteinExistence type="predicted"/>
<organism evidence="1 3">
    <name type="scientific">Formosa algae</name>
    <dbReference type="NCBI Taxonomy" id="225843"/>
    <lineage>
        <taxon>Bacteria</taxon>
        <taxon>Pseudomonadati</taxon>
        <taxon>Bacteroidota</taxon>
        <taxon>Flavobacteriia</taxon>
        <taxon>Flavobacteriales</taxon>
        <taxon>Flavobacteriaceae</taxon>
        <taxon>Formosa</taxon>
    </lineage>
</organism>
<reference evidence="1" key="1">
    <citation type="submission" date="2021-03" db="EMBL/GenBank/DDBJ databases">
        <title>Genomic Encyclopedia of Type Strains, Phase IV (KMG-IV): sequencing the most valuable type-strain genomes for metagenomic binning, comparative biology and taxonomic classification.</title>
        <authorList>
            <person name="Goeker M."/>
        </authorList>
    </citation>
    <scope>NUCLEOTIDE SEQUENCE</scope>
    <source>
        <strain evidence="1">DSM 15523</strain>
        <strain evidence="2 4">DSM 16476</strain>
    </source>
</reference>
<sequence>MKKLIKPTFYSFIFLLFTTFSYGQEDNIQTNDSSAVKEQNINIEYTDEGFEFKTADEKFALHIESRLQFRFSTPSDLNPVTYDEIYSDKETVFKINRARLKVGGHAFQSWLKYYWEYELSASNLMDFRVMIEKYSFFNIKVGQWKTYYNRERVISSGKQQMADRSILTRPFTLDRQQGVEFYGRIAPSKYTDFTYNASVLTGTGRGASENDDNHLMYVGRLQYNLLGRELSFTGSDLAYHDNFTGLIAVAAATNRSPYTRFSQAGGGQLEGFEDGVDGQYKANQYLLETAFMYKGLSWQNEFHSKEIHDFVNNETTTLKGAYFQTGYFFHNIWPKFPKPLEIAGRYAYYIPNTDLSNNLEEEFVLAFNWFFKGHRNKLTSEVTYFNFQDPLGVNYDNGLRFRVQWDISF</sequence>
<gene>
    <name evidence="1" type="ORF">J2Z56_003127</name>
    <name evidence="2" type="ORF">J2Z57_002839</name>
</gene>
<evidence type="ECO:0000313" key="1">
    <source>
        <dbReference type="EMBL" id="MBP1841195.1"/>
    </source>
</evidence>
<dbReference type="AlphaFoldDB" id="A0A9X0YMC5"/>
<protein>
    <submittedName>
        <fullName evidence="1">Phosphate-selective porin</fullName>
    </submittedName>
</protein>
<accession>A0A9X0YMC5</accession>
<dbReference type="EMBL" id="JAUSUU010000009">
    <property type="protein sequence ID" value="MDQ0336385.1"/>
    <property type="molecule type" value="Genomic_DNA"/>
</dbReference>
<dbReference type="Gene3D" id="2.40.160.10">
    <property type="entry name" value="Porin"/>
    <property type="match status" value="1"/>
</dbReference>
<dbReference type="Proteomes" id="UP001231587">
    <property type="component" value="Unassembled WGS sequence"/>
</dbReference>
<comment type="caution">
    <text evidence="1">The sequence shown here is derived from an EMBL/GenBank/DDBJ whole genome shotgun (WGS) entry which is preliminary data.</text>
</comment>
<evidence type="ECO:0000313" key="3">
    <source>
        <dbReference type="Proteomes" id="UP001138672"/>
    </source>
</evidence>
<evidence type="ECO:0000313" key="4">
    <source>
        <dbReference type="Proteomes" id="UP001231587"/>
    </source>
</evidence>
<keyword evidence="4" id="KW-1185">Reference proteome</keyword>
<dbReference type="InterPro" id="IPR023614">
    <property type="entry name" value="Porin_dom_sf"/>
</dbReference>
<evidence type="ECO:0000313" key="2">
    <source>
        <dbReference type="EMBL" id="MDQ0336385.1"/>
    </source>
</evidence>
<dbReference type="RefSeq" id="WP_057779284.1">
    <property type="nucleotide sequence ID" value="NZ_JAGGJQ010000009.1"/>
</dbReference>
<dbReference type="EMBL" id="JAGGJQ010000009">
    <property type="protein sequence ID" value="MBP1841195.1"/>
    <property type="molecule type" value="Genomic_DNA"/>
</dbReference>
<dbReference type="Proteomes" id="UP001138672">
    <property type="component" value="Unassembled WGS sequence"/>
</dbReference>